<evidence type="ECO:0008006" key="2">
    <source>
        <dbReference type="Google" id="ProtNLM"/>
    </source>
</evidence>
<feature type="non-terminal residue" evidence="1">
    <location>
        <position position="386"/>
    </location>
</feature>
<reference evidence="1" key="1">
    <citation type="journal article" date="2015" name="Nature">
        <title>Complex archaea that bridge the gap between prokaryotes and eukaryotes.</title>
        <authorList>
            <person name="Spang A."/>
            <person name="Saw J.H."/>
            <person name="Jorgensen S.L."/>
            <person name="Zaremba-Niedzwiedzka K."/>
            <person name="Martijn J."/>
            <person name="Lind A.E."/>
            <person name="van Eijk R."/>
            <person name="Schleper C."/>
            <person name="Guy L."/>
            <person name="Ettema T.J."/>
        </authorList>
    </citation>
    <scope>NUCLEOTIDE SEQUENCE</scope>
</reference>
<comment type="caution">
    <text evidence="1">The sequence shown here is derived from an EMBL/GenBank/DDBJ whole genome shotgun (WGS) entry which is preliminary data.</text>
</comment>
<dbReference type="InterPro" id="IPR013320">
    <property type="entry name" value="ConA-like_dom_sf"/>
</dbReference>
<proteinExistence type="predicted"/>
<feature type="non-terminal residue" evidence="1">
    <location>
        <position position="1"/>
    </location>
</feature>
<dbReference type="SUPFAM" id="SSF49899">
    <property type="entry name" value="Concanavalin A-like lectins/glucanases"/>
    <property type="match status" value="1"/>
</dbReference>
<dbReference type="Gene3D" id="2.60.120.200">
    <property type="match status" value="1"/>
</dbReference>
<protein>
    <recommendedName>
        <fullName evidence="2">LamG-like jellyroll fold domain-containing protein</fullName>
    </recommendedName>
</protein>
<gene>
    <name evidence="1" type="ORF">LCGC14_2897860</name>
</gene>
<sequence>IELYVKYSGSVATDARIDHLQIKVYYTEPATDAEDWLNTNSATTQDDVDAYVSFTPSTDDTSDWLQLTNFGFSIPAGATIEGIEIQIDKHATQSTSIKDGALYLRKTGGQVGDDKADTINYWDIVIDSNYDSYGGSTDLWGTNWTVSDINSANFGIDLYTAYFGSIATDSRIDHAQIVVYYTTVGGGGSYDSTGSPTTHNGDIAWLKFDEGVGNNAIDSVGKNQNGTIYGALWTSDSKLGDNALQFDGVDDYIDVDYNLPNTGYTMSAWYKTIDNQLTVIIGEGGIGESVGTNVQEFKIWGGGTQIGFRTETGSGGNHDYYFTPTGNIIDGQWHFMAAVITPGSLVIYWDDQKFTSSFINSDTTAGNCWISSYAGPGSGSFFNGSI</sequence>
<dbReference type="AlphaFoldDB" id="A0A0F9A374"/>
<evidence type="ECO:0000313" key="1">
    <source>
        <dbReference type="EMBL" id="KKK73039.1"/>
    </source>
</evidence>
<organism evidence="1">
    <name type="scientific">marine sediment metagenome</name>
    <dbReference type="NCBI Taxonomy" id="412755"/>
    <lineage>
        <taxon>unclassified sequences</taxon>
        <taxon>metagenomes</taxon>
        <taxon>ecological metagenomes</taxon>
    </lineage>
</organism>
<accession>A0A0F9A374</accession>
<dbReference type="EMBL" id="LAZR01056970">
    <property type="protein sequence ID" value="KKK73039.1"/>
    <property type="molecule type" value="Genomic_DNA"/>
</dbReference>
<name>A0A0F9A374_9ZZZZ</name>
<dbReference type="Pfam" id="PF13385">
    <property type="entry name" value="Laminin_G_3"/>
    <property type="match status" value="1"/>
</dbReference>